<protein>
    <submittedName>
        <fullName evidence="2">Uncharacterized protein</fullName>
    </submittedName>
</protein>
<proteinExistence type="predicted"/>
<name>A0A2H3DT02_ARMGA</name>
<feature type="region of interest" description="Disordered" evidence="1">
    <location>
        <begin position="448"/>
        <end position="473"/>
    </location>
</feature>
<dbReference type="OrthoDB" id="3029300at2759"/>
<accession>A0A2H3DT02</accession>
<dbReference type="Proteomes" id="UP000217790">
    <property type="component" value="Unassembled WGS sequence"/>
</dbReference>
<dbReference type="EMBL" id="KZ293648">
    <property type="protein sequence ID" value="PBK98359.1"/>
    <property type="molecule type" value="Genomic_DNA"/>
</dbReference>
<organism evidence="2 3">
    <name type="scientific">Armillaria gallica</name>
    <name type="common">Bulbous honey fungus</name>
    <name type="synonym">Armillaria bulbosa</name>
    <dbReference type="NCBI Taxonomy" id="47427"/>
    <lineage>
        <taxon>Eukaryota</taxon>
        <taxon>Fungi</taxon>
        <taxon>Dikarya</taxon>
        <taxon>Basidiomycota</taxon>
        <taxon>Agaricomycotina</taxon>
        <taxon>Agaricomycetes</taxon>
        <taxon>Agaricomycetidae</taxon>
        <taxon>Agaricales</taxon>
        <taxon>Marasmiineae</taxon>
        <taxon>Physalacriaceae</taxon>
        <taxon>Armillaria</taxon>
    </lineage>
</organism>
<dbReference type="STRING" id="47427.A0A2H3DT02"/>
<reference evidence="3" key="1">
    <citation type="journal article" date="2017" name="Nat. Ecol. Evol.">
        <title>Genome expansion and lineage-specific genetic innovations in the forest pathogenic fungi Armillaria.</title>
        <authorList>
            <person name="Sipos G."/>
            <person name="Prasanna A.N."/>
            <person name="Walter M.C."/>
            <person name="O'Connor E."/>
            <person name="Balint B."/>
            <person name="Krizsan K."/>
            <person name="Kiss B."/>
            <person name="Hess J."/>
            <person name="Varga T."/>
            <person name="Slot J."/>
            <person name="Riley R."/>
            <person name="Boka B."/>
            <person name="Rigling D."/>
            <person name="Barry K."/>
            <person name="Lee J."/>
            <person name="Mihaltcheva S."/>
            <person name="LaButti K."/>
            <person name="Lipzen A."/>
            <person name="Waldron R."/>
            <person name="Moloney N.M."/>
            <person name="Sperisen C."/>
            <person name="Kredics L."/>
            <person name="Vagvoelgyi C."/>
            <person name="Patrignani A."/>
            <person name="Fitzpatrick D."/>
            <person name="Nagy I."/>
            <person name="Doyle S."/>
            <person name="Anderson J.B."/>
            <person name="Grigoriev I.V."/>
            <person name="Gueldener U."/>
            <person name="Muensterkoetter M."/>
            <person name="Nagy L.G."/>
        </authorList>
    </citation>
    <scope>NUCLEOTIDE SEQUENCE [LARGE SCALE GENOMIC DNA]</scope>
    <source>
        <strain evidence="3">Ar21-2</strain>
    </source>
</reference>
<dbReference type="InParanoid" id="A0A2H3DT02"/>
<evidence type="ECO:0000313" key="2">
    <source>
        <dbReference type="EMBL" id="PBK98359.1"/>
    </source>
</evidence>
<keyword evidence="3" id="KW-1185">Reference proteome</keyword>
<evidence type="ECO:0000256" key="1">
    <source>
        <dbReference type="SAM" id="MobiDB-lite"/>
    </source>
</evidence>
<evidence type="ECO:0000313" key="3">
    <source>
        <dbReference type="Proteomes" id="UP000217790"/>
    </source>
</evidence>
<dbReference type="AlphaFoldDB" id="A0A2H3DT02"/>
<sequence>MEEMDTDLPTSVQQAAETKLLQSLLLHNCTRLMRFPLTACLSLSGDEPAIQHSDSPKNIVVVPGVWVGFSTCIQDLAQSLPAVYRRGLVQLPDAVVKPIHQLTHMDSQKWVDLVEALVSWHLVDELLCCEGIDDREFTVDYKATFKPSVKLTQWVGQLADWPSVLLSALSSQESSHIEIGLPSLPEGTQLSMEQKDLWQDLLATCSWNRRGHMSYWQKLLHLIEGVAWQLRWMCQTRGDPEGYGSKLQMFAVDHGMTDVWQQVQGSISTVAVQSKDALATLLQRVTISPLILFKWKRDAAPPPVQCLLYSCSFDNRDKPAVLRSVERGLWSLLLGVAGGAFEAEEGLVCFLWLYQPEIEGVVDVANVSLWFDTTARLKHPRGSQTTSITVVLGALMAVANTLPMLSNSTQDATAVAGDDEVVTSQEEQEISQGGTAEIKWRLSEAEADEQEDISVKGKPAKKKRKKTKKKSKEIVIDDDELETDLKPVGTSGSNLFKHHKPPLFRLSKSELLAYAQNSADDEDSTWQNGFLQVNRTKGPTMGAIHHPAWAKQSLRLWSLPTSSDCPSTPPPDLHLTERCNSPICIDVFSVSENSWVKFKIDCLKASDPFEREILESLLACQTDTPGQNPAWLDRTDTLSRVAHLRYSDTINILPLFLAAEHVASHLEACKVTRSIGSDLLAAPFPAAALSWGLALVAGTVTLPHSDFGGSAVKIHTLTGCKIWFVISKHQEDERGKTWDTFVWDFQADSKVNSDMYQCEVVC</sequence>
<gene>
    <name evidence="2" type="ORF">ARMGADRAFT_1075209</name>
</gene>
<feature type="compositionally biased region" description="Basic residues" evidence="1">
    <location>
        <begin position="458"/>
        <end position="471"/>
    </location>
</feature>